<feature type="domain" description="N-acetyltransferase" evidence="5">
    <location>
        <begin position="1"/>
        <end position="151"/>
    </location>
</feature>
<evidence type="ECO:0000256" key="3">
    <source>
        <dbReference type="ARBA" id="ARBA00022679"/>
    </source>
</evidence>
<organism evidence="6 7">
    <name type="scientific">Enterococcus thailandicus</name>
    <dbReference type="NCBI Taxonomy" id="417368"/>
    <lineage>
        <taxon>Bacteria</taxon>
        <taxon>Bacillati</taxon>
        <taxon>Bacillota</taxon>
        <taxon>Bacilli</taxon>
        <taxon>Lactobacillales</taxon>
        <taxon>Enterococcaceae</taxon>
        <taxon>Enterococcus</taxon>
    </lineage>
</organism>
<dbReference type="EMBL" id="BJUG01000004">
    <property type="protein sequence ID" value="GEK36781.1"/>
    <property type="molecule type" value="Genomic_DNA"/>
</dbReference>
<dbReference type="InterPro" id="IPR006464">
    <property type="entry name" value="AcTrfase_RimI/Ard1"/>
</dbReference>
<evidence type="ECO:0000256" key="4">
    <source>
        <dbReference type="ARBA" id="ARBA00023315"/>
    </source>
</evidence>
<keyword evidence="3 6" id="KW-0808">Transferase</keyword>
<sequence length="156" mass="18071">MLIYQKTAFDYNDLAEKLWLISNQAYTHGSPWTKTQFLTDLQQPHTDYLIAIEANEIVGFLGFSRVVDEVEITNIAVNLTSQGKGHARQLLKALIQQEKANDVFQVFLEVRKSNERAKCLYESEKFRVLGIRKSYYQQPVEDAFIMSTKLKTETMK</sequence>
<keyword evidence="2" id="KW-0963">Cytoplasm</keyword>
<reference evidence="6 7" key="1">
    <citation type="submission" date="2019-07" db="EMBL/GenBank/DDBJ databases">
        <title>Whole genome shotgun sequence of Enterococcus thailandicus NBRC 101867.</title>
        <authorList>
            <person name="Hosoyama A."/>
            <person name="Uohara A."/>
            <person name="Ohji S."/>
            <person name="Ichikawa N."/>
        </authorList>
    </citation>
    <scope>NUCLEOTIDE SEQUENCE [LARGE SCALE GENOMIC DNA]</scope>
    <source>
        <strain evidence="6 7">NBRC 101867</strain>
    </source>
</reference>
<dbReference type="InterPro" id="IPR016181">
    <property type="entry name" value="Acyl_CoA_acyltransferase"/>
</dbReference>
<dbReference type="PANTHER" id="PTHR43420">
    <property type="entry name" value="ACETYLTRANSFERASE"/>
    <property type="match status" value="1"/>
</dbReference>
<dbReference type="CDD" id="cd04301">
    <property type="entry name" value="NAT_SF"/>
    <property type="match status" value="1"/>
</dbReference>
<dbReference type="InterPro" id="IPR000182">
    <property type="entry name" value="GNAT_dom"/>
</dbReference>
<dbReference type="PANTHER" id="PTHR43420:SF44">
    <property type="entry name" value="ACETYLTRANSFERASE YPEA"/>
    <property type="match status" value="1"/>
</dbReference>
<dbReference type="PROSITE" id="PS51186">
    <property type="entry name" value="GNAT"/>
    <property type="match status" value="1"/>
</dbReference>
<dbReference type="Proteomes" id="UP000321361">
    <property type="component" value="Unassembled WGS sequence"/>
</dbReference>
<evidence type="ECO:0000256" key="1">
    <source>
        <dbReference type="ARBA" id="ARBA00005395"/>
    </source>
</evidence>
<dbReference type="AlphaFoldDB" id="A0A510WE09"/>
<keyword evidence="4" id="KW-0012">Acyltransferase</keyword>
<evidence type="ECO:0000313" key="7">
    <source>
        <dbReference type="Proteomes" id="UP000321361"/>
    </source>
</evidence>
<dbReference type="NCBIfam" id="TIGR01575">
    <property type="entry name" value="rimI"/>
    <property type="match status" value="1"/>
</dbReference>
<gene>
    <name evidence="6" type="primary">rimI</name>
    <name evidence="6" type="ORF">ETH01_10680</name>
</gene>
<proteinExistence type="inferred from homology"/>
<comment type="similarity">
    <text evidence="1">Belongs to the acetyltransferase family. RimI subfamily.</text>
</comment>
<comment type="caution">
    <text evidence="6">The sequence shown here is derived from an EMBL/GenBank/DDBJ whole genome shotgun (WGS) entry which is preliminary data.</text>
</comment>
<dbReference type="SUPFAM" id="SSF55729">
    <property type="entry name" value="Acyl-CoA N-acyltransferases (Nat)"/>
    <property type="match status" value="1"/>
</dbReference>
<evidence type="ECO:0000256" key="2">
    <source>
        <dbReference type="ARBA" id="ARBA00022490"/>
    </source>
</evidence>
<evidence type="ECO:0000259" key="5">
    <source>
        <dbReference type="PROSITE" id="PS51186"/>
    </source>
</evidence>
<dbReference type="GO" id="GO:0008080">
    <property type="term" value="F:N-acetyltransferase activity"/>
    <property type="evidence" value="ECO:0007669"/>
    <property type="project" value="InterPro"/>
</dbReference>
<name>A0A510WE09_ENTTH</name>
<dbReference type="InterPro" id="IPR050680">
    <property type="entry name" value="YpeA/RimI_acetyltransf"/>
</dbReference>
<evidence type="ECO:0000313" key="6">
    <source>
        <dbReference type="EMBL" id="GEK36781.1"/>
    </source>
</evidence>
<accession>A0A510WE09</accession>
<dbReference type="Gene3D" id="3.40.630.30">
    <property type="match status" value="1"/>
</dbReference>
<dbReference type="Pfam" id="PF00583">
    <property type="entry name" value="Acetyltransf_1"/>
    <property type="match status" value="1"/>
</dbReference>
<protein>
    <submittedName>
        <fullName evidence="6">Ribosomal-protein-alanine acetyltransferase</fullName>
    </submittedName>
</protein>